<accession>A0A4Y2M257</accession>
<protein>
    <submittedName>
        <fullName evidence="1">Uncharacterized protein</fullName>
    </submittedName>
</protein>
<dbReference type="Proteomes" id="UP000499080">
    <property type="component" value="Unassembled WGS sequence"/>
</dbReference>
<reference evidence="1 2" key="1">
    <citation type="journal article" date="2019" name="Sci. Rep.">
        <title>Orb-weaving spider Araneus ventricosus genome elucidates the spidroin gene catalogue.</title>
        <authorList>
            <person name="Kono N."/>
            <person name="Nakamura H."/>
            <person name="Ohtoshi R."/>
            <person name="Moran D.A.P."/>
            <person name="Shinohara A."/>
            <person name="Yoshida Y."/>
            <person name="Fujiwara M."/>
            <person name="Mori M."/>
            <person name="Tomita M."/>
            <person name="Arakawa K."/>
        </authorList>
    </citation>
    <scope>NUCLEOTIDE SEQUENCE [LARGE SCALE GENOMIC DNA]</scope>
</reference>
<evidence type="ECO:0000313" key="2">
    <source>
        <dbReference type="Proteomes" id="UP000499080"/>
    </source>
</evidence>
<proteinExistence type="predicted"/>
<dbReference type="AlphaFoldDB" id="A0A4Y2M257"/>
<dbReference type="EMBL" id="BGPR01006665">
    <property type="protein sequence ID" value="GBN20852.1"/>
    <property type="molecule type" value="Genomic_DNA"/>
</dbReference>
<organism evidence="1 2">
    <name type="scientific">Araneus ventricosus</name>
    <name type="common">Orbweaver spider</name>
    <name type="synonym">Epeira ventricosa</name>
    <dbReference type="NCBI Taxonomy" id="182803"/>
    <lineage>
        <taxon>Eukaryota</taxon>
        <taxon>Metazoa</taxon>
        <taxon>Ecdysozoa</taxon>
        <taxon>Arthropoda</taxon>
        <taxon>Chelicerata</taxon>
        <taxon>Arachnida</taxon>
        <taxon>Araneae</taxon>
        <taxon>Araneomorphae</taxon>
        <taxon>Entelegynae</taxon>
        <taxon>Araneoidea</taxon>
        <taxon>Araneidae</taxon>
        <taxon>Araneus</taxon>
    </lineage>
</organism>
<evidence type="ECO:0000313" key="1">
    <source>
        <dbReference type="EMBL" id="GBN20852.1"/>
    </source>
</evidence>
<name>A0A4Y2M257_ARAVE</name>
<keyword evidence="2" id="KW-1185">Reference proteome</keyword>
<sequence>MKWKKFCRSVEIRDDLTFLGLIGSWLASRLFADVLFHDVSGCIGHNGAATSTTILSLPGPLKPIADEQMEEVGAVLENDSSTTTSLI</sequence>
<comment type="caution">
    <text evidence="1">The sequence shown here is derived from an EMBL/GenBank/DDBJ whole genome shotgun (WGS) entry which is preliminary data.</text>
</comment>
<gene>
    <name evidence="1" type="ORF">AVEN_260576_1</name>
</gene>